<gene>
    <name evidence="3" type="ORF">A5869_001567</name>
</gene>
<evidence type="ECO:0000256" key="1">
    <source>
        <dbReference type="SAM" id="Coils"/>
    </source>
</evidence>
<dbReference type="Pfam" id="PF18885">
    <property type="entry name" value="DUF5648"/>
    <property type="match status" value="1"/>
</dbReference>
<evidence type="ECO:0000313" key="3">
    <source>
        <dbReference type="EMBL" id="OUZ18085.1"/>
    </source>
</evidence>
<dbReference type="InterPro" id="IPR043708">
    <property type="entry name" value="DUF5648"/>
</dbReference>
<proteinExistence type="predicted"/>
<feature type="domain" description="DUF5648" evidence="2">
    <location>
        <begin position="155"/>
        <end position="284"/>
    </location>
</feature>
<dbReference type="AlphaFoldDB" id="A0A200I1D6"/>
<protein>
    <recommendedName>
        <fullName evidence="2">DUF5648 domain-containing protein</fullName>
    </recommendedName>
</protein>
<evidence type="ECO:0000313" key="4">
    <source>
        <dbReference type="Proteomes" id="UP000196503"/>
    </source>
</evidence>
<accession>A0A200I1D6</accession>
<sequence length="285" mass="32568">MTGWMNWQTPEMEFELTKSTTVDLNVLLSGTAGCWGTMDNWILVQTKAAKPDSLIAPETERDTVDLPTSIITTRDQLLEKIKSRLQLVKQISSADYQVKSYLNLQNALEQLPNSFEGETIDQLEKQLTMLEEELLNLSEIKNPLVNIQTAESGKIFRLYHKKSGQHLYTFSVVERERLLKLGWQFEGVAWQIANEGNPIIRLYNPFSGEHFYSSSQVEIDKLVSIGWKNEGCIGGSVDKKIGNPVYRFYYRLANGSYTHFFTANQLEANLLKKIAFYEGVAFYTI</sequence>
<feature type="coiled-coil region" evidence="1">
    <location>
        <begin position="113"/>
        <end position="140"/>
    </location>
</feature>
<dbReference type="Proteomes" id="UP000196503">
    <property type="component" value="Unassembled WGS sequence"/>
</dbReference>
<name>A0A200I1D6_9ENTE</name>
<comment type="caution">
    <text evidence="3">The sequence shown here is derived from an EMBL/GenBank/DDBJ whole genome shotgun (WGS) entry which is preliminary data.</text>
</comment>
<evidence type="ECO:0000259" key="2">
    <source>
        <dbReference type="Pfam" id="PF18885"/>
    </source>
</evidence>
<dbReference type="EMBL" id="NIBL01000002">
    <property type="protein sequence ID" value="OUZ18085.1"/>
    <property type="molecule type" value="Genomic_DNA"/>
</dbReference>
<organism evidence="3 4">
    <name type="scientific">Enterococcus cecorum</name>
    <dbReference type="NCBI Taxonomy" id="44008"/>
    <lineage>
        <taxon>Bacteria</taxon>
        <taxon>Bacillati</taxon>
        <taxon>Bacillota</taxon>
        <taxon>Bacilli</taxon>
        <taxon>Lactobacillales</taxon>
        <taxon>Enterococcaceae</taxon>
        <taxon>Enterococcus</taxon>
    </lineage>
</organism>
<reference evidence="3 4" key="1">
    <citation type="submission" date="2017-05" db="EMBL/GenBank/DDBJ databases">
        <title>The Genome Sequence of Enterococcus faecium 2D5_DIV0622.</title>
        <authorList>
            <consortium name="The Broad Institute Genomics Platform"/>
            <consortium name="The Broad Institute Genomic Center for Infectious Diseases"/>
            <person name="Earl A."/>
            <person name="Manson A."/>
            <person name="Schwartman J."/>
            <person name="Gilmore M."/>
            <person name="Abouelleil A."/>
            <person name="Cao P."/>
            <person name="Chapman S."/>
            <person name="Cusick C."/>
            <person name="Shea T."/>
            <person name="Young S."/>
            <person name="Neafsey D."/>
            <person name="Nusbaum C."/>
            <person name="Birren B."/>
        </authorList>
    </citation>
    <scope>NUCLEOTIDE SEQUENCE [LARGE SCALE GENOMIC DNA]</scope>
    <source>
        <strain evidence="3 4">2D5_DIV0622</strain>
    </source>
</reference>
<keyword evidence="1" id="KW-0175">Coiled coil</keyword>